<evidence type="ECO:0000313" key="3">
    <source>
        <dbReference type="EMBL" id="PWZ01641.1"/>
    </source>
</evidence>
<gene>
    <name evidence="3" type="ORF">BCV70DRAFT_199078</name>
</gene>
<keyword evidence="4" id="KW-1185">Reference proteome</keyword>
<protein>
    <submittedName>
        <fullName evidence="3">Caleosin-domain-containing protein</fullName>
    </submittedName>
</protein>
<feature type="transmembrane region" description="Helical" evidence="2">
    <location>
        <begin position="191"/>
        <end position="211"/>
    </location>
</feature>
<sequence length="253" mass="28823">MTVTTSAKVRRRVDEDPLFDNSQLVYGDAGFRVPYTPQNTWKDPNGNRQDYLDKTAGLTTMQKHIAYFDGDCDGVLWPSETLFGFLALGFGVVLSCLSMVVIHGAFSYPTLPRNRHLSLALGNWLPDPFMRIYVANIHRCKHGSDTESYDRRGQFRPSQFQSILEDYSTRRNKDALSFKDAMAMIRERRDLVDLFGLFAFIFEWGATYLLLWPEDGYMRKDDILGIFDGSIFVVIAHRHKSGHGGGAFQSKKA</sequence>
<dbReference type="GO" id="GO:0004497">
    <property type="term" value="F:monooxygenase activity"/>
    <property type="evidence" value="ECO:0007669"/>
    <property type="project" value="TreeGrafter"/>
</dbReference>
<organism evidence="3 4">
    <name type="scientific">Testicularia cyperi</name>
    <dbReference type="NCBI Taxonomy" id="1882483"/>
    <lineage>
        <taxon>Eukaryota</taxon>
        <taxon>Fungi</taxon>
        <taxon>Dikarya</taxon>
        <taxon>Basidiomycota</taxon>
        <taxon>Ustilaginomycotina</taxon>
        <taxon>Ustilaginomycetes</taxon>
        <taxon>Ustilaginales</taxon>
        <taxon>Anthracoideaceae</taxon>
        <taxon>Testicularia</taxon>
    </lineage>
</organism>
<reference evidence="3 4" key="1">
    <citation type="journal article" date="2018" name="Mol. Biol. Evol.">
        <title>Broad Genomic Sampling Reveals a Smut Pathogenic Ancestry of the Fungal Clade Ustilaginomycotina.</title>
        <authorList>
            <person name="Kijpornyongpan T."/>
            <person name="Mondo S.J."/>
            <person name="Barry K."/>
            <person name="Sandor L."/>
            <person name="Lee J."/>
            <person name="Lipzen A."/>
            <person name="Pangilinan J."/>
            <person name="LaButti K."/>
            <person name="Hainaut M."/>
            <person name="Henrissat B."/>
            <person name="Grigoriev I.V."/>
            <person name="Spatafora J.W."/>
            <person name="Aime M.C."/>
        </authorList>
    </citation>
    <scope>NUCLEOTIDE SEQUENCE [LARGE SCALE GENOMIC DNA]</scope>
    <source>
        <strain evidence="3 4">MCA 3645</strain>
    </source>
</reference>
<evidence type="ECO:0000256" key="1">
    <source>
        <dbReference type="ARBA" id="ARBA00006765"/>
    </source>
</evidence>
<evidence type="ECO:0000256" key="2">
    <source>
        <dbReference type="SAM" id="Phobius"/>
    </source>
</evidence>
<dbReference type="Proteomes" id="UP000246740">
    <property type="component" value="Unassembled WGS sequence"/>
</dbReference>
<name>A0A317XWF9_9BASI</name>
<dbReference type="AlphaFoldDB" id="A0A317XWF9"/>
<dbReference type="STRING" id="1882483.A0A317XWF9"/>
<keyword evidence="2" id="KW-0472">Membrane</keyword>
<dbReference type="InterPro" id="IPR007736">
    <property type="entry name" value="Caleosin-related"/>
</dbReference>
<keyword evidence="2" id="KW-0812">Transmembrane</keyword>
<dbReference type="GO" id="GO:0005509">
    <property type="term" value="F:calcium ion binding"/>
    <property type="evidence" value="ECO:0007669"/>
    <property type="project" value="TreeGrafter"/>
</dbReference>
<feature type="transmembrane region" description="Helical" evidence="2">
    <location>
        <begin position="83"/>
        <end position="106"/>
    </location>
</feature>
<proteinExistence type="inferred from homology"/>
<evidence type="ECO:0000313" key="4">
    <source>
        <dbReference type="Proteomes" id="UP000246740"/>
    </source>
</evidence>
<dbReference type="PANTHER" id="PTHR31495:SF0">
    <property type="entry name" value="BINDING PROTEIN CALEOSIN, PUTATIVE (AFU_ORTHOLOGUE AFUA_5G13750)-RELATED"/>
    <property type="match status" value="1"/>
</dbReference>
<dbReference type="OrthoDB" id="640742at2759"/>
<keyword evidence="2" id="KW-1133">Transmembrane helix</keyword>
<dbReference type="InParanoid" id="A0A317XWF9"/>
<dbReference type="EMBL" id="KZ819190">
    <property type="protein sequence ID" value="PWZ01641.1"/>
    <property type="molecule type" value="Genomic_DNA"/>
</dbReference>
<dbReference type="PANTHER" id="PTHR31495">
    <property type="entry name" value="PEROXYGENASE 3-RELATED"/>
    <property type="match status" value="1"/>
</dbReference>
<accession>A0A317XWF9</accession>
<dbReference type="Pfam" id="PF05042">
    <property type="entry name" value="Caleosin"/>
    <property type="match status" value="1"/>
</dbReference>
<comment type="similarity">
    <text evidence="1">Belongs to the caleosin family.</text>
</comment>